<feature type="region of interest" description="Disordered" evidence="5">
    <location>
        <begin position="416"/>
        <end position="614"/>
    </location>
</feature>
<feature type="compositionally biased region" description="Acidic residues" evidence="5">
    <location>
        <begin position="531"/>
        <end position="544"/>
    </location>
</feature>
<dbReference type="PANTHER" id="PTHR35711">
    <property type="entry name" value="EXPRESSED PROTEIN"/>
    <property type="match status" value="1"/>
</dbReference>
<evidence type="ECO:0000256" key="4">
    <source>
        <dbReference type="PROSITE-ProRule" id="PRU00175"/>
    </source>
</evidence>
<keyword evidence="8" id="KW-1185">Reference proteome</keyword>
<comment type="caution">
    <text evidence="7">The sequence shown here is derived from an EMBL/GenBank/DDBJ whole genome shotgun (WGS) entry which is preliminary data.</text>
</comment>
<dbReference type="GO" id="GO:0008270">
    <property type="term" value="F:zinc ion binding"/>
    <property type="evidence" value="ECO:0007669"/>
    <property type="project" value="UniProtKB-KW"/>
</dbReference>
<reference evidence="7 8" key="1">
    <citation type="journal article" date="2024" name="J Genomics">
        <title>Draft genome sequencing and assembly of Favolaschia claudopus CIRM-BRFM 2984 isolated from oak limbs.</title>
        <authorList>
            <person name="Navarro D."/>
            <person name="Drula E."/>
            <person name="Chaduli D."/>
            <person name="Cazenave R."/>
            <person name="Ahrendt S."/>
            <person name="Wang J."/>
            <person name="Lipzen A."/>
            <person name="Daum C."/>
            <person name="Barry K."/>
            <person name="Grigoriev I.V."/>
            <person name="Favel A."/>
            <person name="Rosso M.N."/>
            <person name="Martin F."/>
        </authorList>
    </citation>
    <scope>NUCLEOTIDE SEQUENCE [LARGE SCALE GENOMIC DNA]</scope>
    <source>
        <strain evidence="7 8">CIRM-BRFM 2984</strain>
    </source>
</reference>
<feature type="compositionally biased region" description="Polar residues" evidence="5">
    <location>
        <begin position="117"/>
        <end position="129"/>
    </location>
</feature>
<dbReference type="Pfam" id="PF13445">
    <property type="entry name" value="zf-RING_UBOX"/>
    <property type="match status" value="1"/>
</dbReference>
<dbReference type="EMBL" id="JAWWNJ010000013">
    <property type="protein sequence ID" value="KAK7042461.1"/>
    <property type="molecule type" value="Genomic_DNA"/>
</dbReference>
<feature type="compositionally biased region" description="Basic and acidic residues" evidence="5">
    <location>
        <begin position="31"/>
        <end position="40"/>
    </location>
</feature>
<dbReference type="InterPro" id="IPR013083">
    <property type="entry name" value="Znf_RING/FYVE/PHD"/>
</dbReference>
<evidence type="ECO:0000256" key="2">
    <source>
        <dbReference type="ARBA" id="ARBA00022771"/>
    </source>
</evidence>
<name>A0AAW0CV01_9AGAR</name>
<feature type="compositionally biased region" description="Acidic residues" evidence="5">
    <location>
        <begin position="473"/>
        <end position="482"/>
    </location>
</feature>
<feature type="compositionally biased region" description="Acidic residues" evidence="5">
    <location>
        <begin position="446"/>
        <end position="460"/>
    </location>
</feature>
<dbReference type="PROSITE" id="PS50089">
    <property type="entry name" value="ZF_RING_2"/>
    <property type="match status" value="1"/>
</dbReference>
<keyword evidence="3" id="KW-0862">Zinc</keyword>
<dbReference type="SMART" id="SM00184">
    <property type="entry name" value="RING"/>
    <property type="match status" value="1"/>
</dbReference>
<evidence type="ECO:0000256" key="3">
    <source>
        <dbReference type="ARBA" id="ARBA00022833"/>
    </source>
</evidence>
<feature type="compositionally biased region" description="Basic residues" evidence="5">
    <location>
        <begin position="549"/>
        <end position="558"/>
    </location>
</feature>
<dbReference type="InterPro" id="IPR001841">
    <property type="entry name" value="Znf_RING"/>
</dbReference>
<dbReference type="Gene3D" id="3.30.40.10">
    <property type="entry name" value="Zinc/RING finger domain, C3HC4 (zinc finger)"/>
    <property type="match status" value="1"/>
</dbReference>
<dbReference type="SUPFAM" id="SSF57850">
    <property type="entry name" value="RING/U-box"/>
    <property type="match status" value="1"/>
</dbReference>
<feature type="compositionally biased region" description="Polar residues" evidence="5">
    <location>
        <begin position="70"/>
        <end position="85"/>
    </location>
</feature>
<feature type="compositionally biased region" description="Acidic residues" evidence="5">
    <location>
        <begin position="421"/>
        <end position="436"/>
    </location>
</feature>
<feature type="compositionally biased region" description="Basic residues" evidence="5">
    <location>
        <begin position="48"/>
        <end position="59"/>
    </location>
</feature>
<accession>A0AAW0CV01</accession>
<evidence type="ECO:0000256" key="1">
    <source>
        <dbReference type="ARBA" id="ARBA00022723"/>
    </source>
</evidence>
<proteinExistence type="predicted"/>
<feature type="compositionally biased region" description="Acidic residues" evidence="5">
    <location>
        <begin position="563"/>
        <end position="579"/>
    </location>
</feature>
<protein>
    <submittedName>
        <fullName evidence="7">RING-type domain-containing protein</fullName>
    </submittedName>
</protein>
<keyword evidence="1" id="KW-0479">Metal-binding</keyword>
<dbReference type="Proteomes" id="UP001362999">
    <property type="component" value="Unassembled WGS sequence"/>
</dbReference>
<dbReference type="InterPro" id="IPR027370">
    <property type="entry name" value="Znf-RING_euk"/>
</dbReference>
<evidence type="ECO:0000313" key="7">
    <source>
        <dbReference type="EMBL" id="KAK7042461.1"/>
    </source>
</evidence>
<organism evidence="7 8">
    <name type="scientific">Favolaschia claudopus</name>
    <dbReference type="NCBI Taxonomy" id="2862362"/>
    <lineage>
        <taxon>Eukaryota</taxon>
        <taxon>Fungi</taxon>
        <taxon>Dikarya</taxon>
        <taxon>Basidiomycota</taxon>
        <taxon>Agaricomycotina</taxon>
        <taxon>Agaricomycetes</taxon>
        <taxon>Agaricomycetidae</taxon>
        <taxon>Agaricales</taxon>
        <taxon>Marasmiineae</taxon>
        <taxon>Mycenaceae</taxon>
        <taxon>Favolaschia</taxon>
    </lineage>
</organism>
<dbReference type="AlphaFoldDB" id="A0AAW0CV01"/>
<feature type="region of interest" description="Disordered" evidence="5">
    <location>
        <begin position="1"/>
        <end position="144"/>
    </location>
</feature>
<dbReference type="PANTHER" id="PTHR35711:SF1">
    <property type="entry name" value="ECTODERMAL, ISOFORM F"/>
    <property type="match status" value="1"/>
</dbReference>
<evidence type="ECO:0000259" key="6">
    <source>
        <dbReference type="PROSITE" id="PS50089"/>
    </source>
</evidence>
<feature type="domain" description="RING-type" evidence="6">
    <location>
        <begin position="216"/>
        <end position="265"/>
    </location>
</feature>
<sequence length="646" mass="70580">MATPPGPNISVLAPTNTLKRALSEDEDSDIPEPKKIRLKSENPATPKDRKKRKKKKKKTPVVVALELPASSLNDIPSPVSPTKNSMGKRKAASTPPLQLEPDSGGSGEQPHQPLGVSESNAGATAQQSRNAEEEHPENKQSTSSTIAKLTEQLKAQSVLLKKHEAILSRNAEEEQSENGESSSSAMAKLTEQLKAQSALLKKHEATMTQFSHSLTCQVCLDLLHKPYALAPCGHIACYNCLVAWFTSEPEDHHMGPKRKTCPNCRATIRERPVEVWNIKEMVGALSKSGLVDVPSTAPPPAPALPGPPPPAGAPHDPWHNIFRYPHQHPGFHPPLPNGAEPPSVEDMGMLDAEDGVYRCLDCMHEIWDGICTSCQREYTGHRVGHGEDIEIYDDSDGEGDDGPMFWPHFLPFAGAQPFWNLDDDDDEEGEDDEDGSEYGGGHIEETESMDGFIDDGDEDEHGSHHGAAHIIEIDDDSDDDGDNSAPLTTRRRRRPRLASSDDEEDGGDEVHGSSPPRVFQPAESAYQWSSDESEVVIVSDEEDLDHQSHRYRSGRGRARIVESGDEDDNEGGDGEEDAGGGEYEAPVFSRARDDESDDDAESVSGSPTFRHGMDAGDLAYLMMQGRFEEVDDESRDGSSDGYCSDY</sequence>
<keyword evidence="2 4" id="KW-0863">Zinc-finger</keyword>
<evidence type="ECO:0000256" key="5">
    <source>
        <dbReference type="SAM" id="MobiDB-lite"/>
    </source>
</evidence>
<evidence type="ECO:0000313" key="8">
    <source>
        <dbReference type="Proteomes" id="UP001362999"/>
    </source>
</evidence>
<gene>
    <name evidence="7" type="ORF">R3P38DRAFT_2890620</name>
</gene>